<organism evidence="2 3">
    <name type="scientific">Cichlidogyrus casuarinus</name>
    <dbReference type="NCBI Taxonomy" id="1844966"/>
    <lineage>
        <taxon>Eukaryota</taxon>
        <taxon>Metazoa</taxon>
        <taxon>Spiralia</taxon>
        <taxon>Lophotrochozoa</taxon>
        <taxon>Platyhelminthes</taxon>
        <taxon>Monogenea</taxon>
        <taxon>Monopisthocotylea</taxon>
        <taxon>Dactylogyridea</taxon>
        <taxon>Ancyrocephalidae</taxon>
        <taxon>Cichlidogyrus</taxon>
    </lineage>
</organism>
<keyword evidence="1" id="KW-0472">Membrane</keyword>
<dbReference type="Proteomes" id="UP001626550">
    <property type="component" value="Unassembled WGS sequence"/>
</dbReference>
<evidence type="ECO:0000313" key="3">
    <source>
        <dbReference type="Proteomes" id="UP001626550"/>
    </source>
</evidence>
<reference evidence="2 3" key="1">
    <citation type="submission" date="2024-11" db="EMBL/GenBank/DDBJ databases">
        <title>Adaptive evolution of stress response genes in parasites aligns with host niche diversity.</title>
        <authorList>
            <person name="Hahn C."/>
            <person name="Resl P."/>
        </authorList>
    </citation>
    <scope>NUCLEOTIDE SEQUENCE [LARGE SCALE GENOMIC DNA]</scope>
    <source>
        <strain evidence="2">EGGRZ-B1_66</strain>
        <tissue evidence="2">Body</tissue>
    </source>
</reference>
<sequence>MVPIFSGELDLIDALWRMPGSILSQMQQSAFLSHSSVFLFLAEGLLILILKRTKKGSSRMANGGTEDEIDKIKLNFEYAKQLLSRGEQEDTGDTEIRECLTLYSLNVIGPEVKKYSIKKESESCIL</sequence>
<keyword evidence="3" id="KW-1185">Reference proteome</keyword>
<proteinExistence type="predicted"/>
<name>A0ABD2PZV4_9PLAT</name>
<feature type="transmembrane region" description="Helical" evidence="1">
    <location>
        <begin position="31"/>
        <end position="50"/>
    </location>
</feature>
<evidence type="ECO:0000256" key="1">
    <source>
        <dbReference type="SAM" id="Phobius"/>
    </source>
</evidence>
<comment type="caution">
    <text evidence="2">The sequence shown here is derived from an EMBL/GenBank/DDBJ whole genome shotgun (WGS) entry which is preliminary data.</text>
</comment>
<accession>A0ABD2PZV4</accession>
<evidence type="ECO:0000313" key="2">
    <source>
        <dbReference type="EMBL" id="KAL3311391.1"/>
    </source>
</evidence>
<dbReference type="AlphaFoldDB" id="A0ABD2PZV4"/>
<gene>
    <name evidence="2" type="ORF">Ciccas_010030</name>
</gene>
<keyword evidence="1" id="KW-1133">Transmembrane helix</keyword>
<dbReference type="EMBL" id="JBJKFK010002258">
    <property type="protein sequence ID" value="KAL3311391.1"/>
    <property type="molecule type" value="Genomic_DNA"/>
</dbReference>
<keyword evidence="1" id="KW-0812">Transmembrane</keyword>
<protein>
    <submittedName>
        <fullName evidence="2">Uncharacterized protein</fullName>
    </submittedName>
</protein>